<dbReference type="InterPro" id="IPR018247">
    <property type="entry name" value="EF_Hand_1_Ca_BS"/>
</dbReference>
<organism evidence="3 4">
    <name type="scientific">Posidoniimonas polymericola</name>
    <dbReference type="NCBI Taxonomy" id="2528002"/>
    <lineage>
        <taxon>Bacteria</taxon>
        <taxon>Pseudomonadati</taxon>
        <taxon>Planctomycetota</taxon>
        <taxon>Planctomycetia</taxon>
        <taxon>Pirellulales</taxon>
        <taxon>Lacipirellulaceae</taxon>
        <taxon>Posidoniimonas</taxon>
    </lineage>
</organism>
<dbReference type="InterPro" id="IPR002105">
    <property type="entry name" value="Dockerin_1_rpt"/>
</dbReference>
<dbReference type="AlphaFoldDB" id="A0A5C5XTR2"/>
<dbReference type="GO" id="GO:0004553">
    <property type="term" value="F:hydrolase activity, hydrolyzing O-glycosyl compounds"/>
    <property type="evidence" value="ECO:0007669"/>
    <property type="project" value="InterPro"/>
</dbReference>
<dbReference type="Gene3D" id="1.10.1330.10">
    <property type="entry name" value="Dockerin domain"/>
    <property type="match status" value="1"/>
</dbReference>
<keyword evidence="1" id="KW-0732">Signal</keyword>
<dbReference type="Proteomes" id="UP000318478">
    <property type="component" value="Unassembled WGS sequence"/>
</dbReference>
<dbReference type="GO" id="GO:0000272">
    <property type="term" value="P:polysaccharide catabolic process"/>
    <property type="evidence" value="ECO:0007669"/>
    <property type="project" value="InterPro"/>
</dbReference>
<dbReference type="EMBL" id="SJPO01000019">
    <property type="protein sequence ID" value="TWT65415.1"/>
    <property type="molecule type" value="Genomic_DNA"/>
</dbReference>
<evidence type="ECO:0000313" key="4">
    <source>
        <dbReference type="Proteomes" id="UP000318478"/>
    </source>
</evidence>
<protein>
    <recommendedName>
        <fullName evidence="2">Dockerin domain-containing protein</fullName>
    </recommendedName>
</protein>
<sequence precursor="true">MATCLLSCLNCSIASADILLAQSQEGTIARFDELTGAPIPGWGVAAASPNAFGPVSGVAVDGSGVLYVSSRFAGQILQYDLQTGAPIGDGVFAMLPNYPPAEPGGEEITAAPGGLHFGPDGYLYVADNAGTKVYRYDVTDGSRTDAVTGLRGAGGLGFQSDGTLLSTSFVIEMDANPNENAVYAGVEPAVTKLVPEEASFLFSPTNLLVNEDDSFWVADLISNRVVKFSDQGAYTTEFSVPAPLDYDPEDNLPGDQGGIHYVSDLVHMPSGELLVSTLGVTSIYSGGPKNFGELLRYDASGAFLGRLASDLSPIGSMVLVPGVVETTGDYNRDGAVDAADYALWRQSYGARVTPFSNADGNGDGQIDAADYTVWRDNAVIVEQTFTAVTPEPAAAVLLPTAVLGGLFHRRR</sequence>
<dbReference type="PROSITE" id="PS00018">
    <property type="entry name" value="EF_HAND_1"/>
    <property type="match status" value="2"/>
</dbReference>
<accession>A0A5C5XTR2</accession>
<dbReference type="SUPFAM" id="SSF63446">
    <property type="entry name" value="Type I dockerin domain"/>
    <property type="match status" value="1"/>
</dbReference>
<gene>
    <name evidence="3" type="ORF">Pla123a_48830</name>
</gene>
<feature type="signal peptide" evidence="1">
    <location>
        <begin position="1"/>
        <end position="16"/>
    </location>
</feature>
<dbReference type="Pfam" id="PF00404">
    <property type="entry name" value="Dockerin_1"/>
    <property type="match status" value="1"/>
</dbReference>
<dbReference type="InterPro" id="IPR036439">
    <property type="entry name" value="Dockerin_dom_sf"/>
</dbReference>
<feature type="chain" id="PRO_5022790456" description="Dockerin domain-containing protein" evidence="1">
    <location>
        <begin position="17"/>
        <end position="411"/>
    </location>
</feature>
<dbReference type="InterPro" id="IPR016134">
    <property type="entry name" value="Dockerin_dom"/>
</dbReference>
<dbReference type="SUPFAM" id="SSF63825">
    <property type="entry name" value="YWTD domain"/>
    <property type="match status" value="1"/>
</dbReference>
<feature type="domain" description="Dockerin" evidence="2">
    <location>
        <begin position="323"/>
        <end position="387"/>
    </location>
</feature>
<dbReference type="Gene3D" id="2.120.10.30">
    <property type="entry name" value="TolB, C-terminal domain"/>
    <property type="match status" value="1"/>
</dbReference>
<evidence type="ECO:0000313" key="3">
    <source>
        <dbReference type="EMBL" id="TWT65415.1"/>
    </source>
</evidence>
<dbReference type="CDD" id="cd14256">
    <property type="entry name" value="Dockerin_I"/>
    <property type="match status" value="1"/>
</dbReference>
<dbReference type="PROSITE" id="PS51766">
    <property type="entry name" value="DOCKERIN"/>
    <property type="match status" value="1"/>
</dbReference>
<comment type="caution">
    <text evidence="3">The sequence shown here is derived from an EMBL/GenBank/DDBJ whole genome shotgun (WGS) entry which is preliminary data.</text>
</comment>
<evidence type="ECO:0000259" key="2">
    <source>
        <dbReference type="PROSITE" id="PS51766"/>
    </source>
</evidence>
<proteinExistence type="predicted"/>
<reference evidence="3 4" key="1">
    <citation type="submission" date="2019-02" db="EMBL/GenBank/DDBJ databases">
        <title>Deep-cultivation of Planctomycetes and their phenomic and genomic characterization uncovers novel biology.</title>
        <authorList>
            <person name="Wiegand S."/>
            <person name="Jogler M."/>
            <person name="Boedeker C."/>
            <person name="Pinto D."/>
            <person name="Vollmers J."/>
            <person name="Rivas-Marin E."/>
            <person name="Kohn T."/>
            <person name="Peeters S.H."/>
            <person name="Heuer A."/>
            <person name="Rast P."/>
            <person name="Oberbeckmann S."/>
            <person name="Bunk B."/>
            <person name="Jeske O."/>
            <person name="Meyerdierks A."/>
            <person name="Storesund J.E."/>
            <person name="Kallscheuer N."/>
            <person name="Luecker S."/>
            <person name="Lage O.M."/>
            <person name="Pohl T."/>
            <person name="Merkel B.J."/>
            <person name="Hornburger P."/>
            <person name="Mueller R.-W."/>
            <person name="Bruemmer F."/>
            <person name="Labrenz M."/>
            <person name="Spormann A.M."/>
            <person name="Op Den Camp H."/>
            <person name="Overmann J."/>
            <person name="Amann R."/>
            <person name="Jetten M.S.M."/>
            <person name="Mascher T."/>
            <person name="Medema M.H."/>
            <person name="Devos D.P."/>
            <person name="Kaster A.-K."/>
            <person name="Ovreas L."/>
            <person name="Rohde M."/>
            <person name="Galperin M.Y."/>
            <person name="Jogler C."/>
        </authorList>
    </citation>
    <scope>NUCLEOTIDE SEQUENCE [LARGE SCALE GENOMIC DNA]</scope>
    <source>
        <strain evidence="3 4">Pla123a</strain>
    </source>
</reference>
<evidence type="ECO:0000256" key="1">
    <source>
        <dbReference type="SAM" id="SignalP"/>
    </source>
</evidence>
<name>A0A5C5XTR2_9BACT</name>
<dbReference type="InterPro" id="IPR011042">
    <property type="entry name" value="6-blade_b-propeller_TolB-like"/>
</dbReference>
<keyword evidence="4" id="KW-1185">Reference proteome</keyword>